<accession>A0A0E3JYT3</accession>
<dbReference type="SMART" id="SM00448">
    <property type="entry name" value="REC"/>
    <property type="match status" value="1"/>
</dbReference>
<sequence length="138" mass="16043">MCKILIVDDECFERKTSKIIIQNGMQQVDIVGEACNGKEAIRLNEKLNPDVILMDIKMPILDGLRAAEIIRNRDKNKVIIFVSACEDFYCVQKAIKIGANDYLLKSTRTEQLVETIRRHMYRNREYFMDKAMEIHCQG</sequence>
<dbReference type="EMBL" id="CP009933">
    <property type="protein sequence ID" value="AKA67670.1"/>
    <property type="molecule type" value="Genomic_DNA"/>
</dbReference>
<dbReference type="InterPro" id="IPR052048">
    <property type="entry name" value="ST_Response_Regulator"/>
</dbReference>
<dbReference type="CDD" id="cd17536">
    <property type="entry name" value="REC_YesN-like"/>
    <property type="match status" value="1"/>
</dbReference>
<dbReference type="KEGG" id="csq:CSCA_0545"/>
<keyword evidence="3" id="KW-0597">Phosphoprotein</keyword>
<dbReference type="GO" id="GO:0000160">
    <property type="term" value="P:phosphorelay signal transduction system"/>
    <property type="evidence" value="ECO:0007669"/>
    <property type="project" value="InterPro"/>
</dbReference>
<dbReference type="HOGENOM" id="CLU_000445_69_15_9"/>
<evidence type="ECO:0000256" key="3">
    <source>
        <dbReference type="PROSITE-ProRule" id="PRU00169"/>
    </source>
</evidence>
<reference evidence="5 6" key="1">
    <citation type="journal article" date="2015" name="J. Biotechnol.">
        <title>Complete genome sequence of a malodorant-producing acetogen, Clostridium scatologenes ATCC 25775(T).</title>
        <authorList>
            <person name="Zhu Z."/>
            <person name="Guo T."/>
            <person name="Zheng H."/>
            <person name="Song T."/>
            <person name="Ouyang P."/>
            <person name="Xie J."/>
        </authorList>
    </citation>
    <scope>NUCLEOTIDE SEQUENCE [LARGE SCALE GENOMIC DNA]</scope>
    <source>
        <strain evidence="5 6">ATCC 25775</strain>
    </source>
</reference>
<dbReference type="InterPro" id="IPR011006">
    <property type="entry name" value="CheY-like_superfamily"/>
</dbReference>
<organism evidence="5 6">
    <name type="scientific">Clostridium scatologenes</name>
    <dbReference type="NCBI Taxonomy" id="1548"/>
    <lineage>
        <taxon>Bacteria</taxon>
        <taxon>Bacillati</taxon>
        <taxon>Bacillota</taxon>
        <taxon>Clostridia</taxon>
        <taxon>Eubacteriales</taxon>
        <taxon>Clostridiaceae</taxon>
        <taxon>Clostridium</taxon>
    </lineage>
</organism>
<evidence type="ECO:0000259" key="4">
    <source>
        <dbReference type="PROSITE" id="PS50110"/>
    </source>
</evidence>
<dbReference type="PROSITE" id="PS50110">
    <property type="entry name" value="RESPONSE_REGULATORY"/>
    <property type="match status" value="1"/>
</dbReference>
<dbReference type="AlphaFoldDB" id="A0A0E3JYT3"/>
<dbReference type="Proteomes" id="UP000033115">
    <property type="component" value="Chromosome"/>
</dbReference>
<dbReference type="InterPro" id="IPR001789">
    <property type="entry name" value="Sig_transdc_resp-reg_receiver"/>
</dbReference>
<dbReference type="RefSeq" id="WP_029161336.1">
    <property type="nucleotide sequence ID" value="NZ_CP009933.1"/>
</dbReference>
<dbReference type="SUPFAM" id="SSF52172">
    <property type="entry name" value="CheY-like"/>
    <property type="match status" value="1"/>
</dbReference>
<evidence type="ECO:0000313" key="6">
    <source>
        <dbReference type="Proteomes" id="UP000033115"/>
    </source>
</evidence>
<dbReference type="Gene3D" id="3.40.50.2300">
    <property type="match status" value="1"/>
</dbReference>
<dbReference type="PANTHER" id="PTHR43228:SF1">
    <property type="entry name" value="TWO-COMPONENT RESPONSE REGULATOR ARR22"/>
    <property type="match status" value="1"/>
</dbReference>
<keyword evidence="6" id="KW-1185">Reference proteome</keyword>
<feature type="modified residue" description="4-aspartylphosphate" evidence="3">
    <location>
        <position position="55"/>
    </location>
</feature>
<evidence type="ECO:0000256" key="1">
    <source>
        <dbReference type="ARBA" id="ARBA00018672"/>
    </source>
</evidence>
<feature type="domain" description="Response regulatory" evidence="4">
    <location>
        <begin position="3"/>
        <end position="120"/>
    </location>
</feature>
<proteinExistence type="predicted"/>
<gene>
    <name evidence="5" type="ORF">CSCA_0545</name>
</gene>
<comment type="function">
    <text evidence="2">May play the central regulatory role in sporulation. It may be an element of the effector pathway responsible for the activation of sporulation genes in response to nutritional stress. Spo0A may act in concert with spo0H (a sigma factor) to control the expression of some genes that are critical to the sporulation process.</text>
</comment>
<protein>
    <recommendedName>
        <fullName evidence="1">Stage 0 sporulation protein A homolog</fullName>
    </recommendedName>
</protein>
<dbReference type="PANTHER" id="PTHR43228">
    <property type="entry name" value="TWO-COMPONENT RESPONSE REGULATOR"/>
    <property type="match status" value="1"/>
</dbReference>
<name>A0A0E3JYT3_CLOSL</name>
<dbReference type="STRING" id="1548.CSCA_0545"/>
<dbReference type="Pfam" id="PF00072">
    <property type="entry name" value="Response_reg"/>
    <property type="match status" value="1"/>
</dbReference>
<evidence type="ECO:0000256" key="2">
    <source>
        <dbReference type="ARBA" id="ARBA00024867"/>
    </source>
</evidence>
<evidence type="ECO:0000313" key="5">
    <source>
        <dbReference type="EMBL" id="AKA67670.1"/>
    </source>
</evidence>